<gene>
    <name evidence="3" type="primary">LOC120273014</name>
</gene>
<dbReference type="GeneID" id="120273014"/>
<dbReference type="Proteomes" id="UP001515500">
    <property type="component" value="Chromosome 12"/>
</dbReference>
<protein>
    <submittedName>
        <fullName evidence="3">Uncharacterized protein LOC120273014</fullName>
    </submittedName>
</protein>
<dbReference type="PANTHER" id="PTHR33785:SF2">
    <property type="entry name" value="DUF1685 DOMAIN-CONTAINING PROTEIN"/>
    <property type="match status" value="1"/>
</dbReference>
<dbReference type="AlphaFoldDB" id="A0AB40C6X4"/>
<reference evidence="3" key="1">
    <citation type="submission" date="2025-08" db="UniProtKB">
        <authorList>
            <consortium name="RefSeq"/>
        </authorList>
    </citation>
    <scope>IDENTIFICATION</scope>
</reference>
<feature type="region of interest" description="Disordered" evidence="1">
    <location>
        <begin position="29"/>
        <end position="66"/>
    </location>
</feature>
<dbReference type="PANTHER" id="PTHR33785">
    <property type="entry name" value="OS06G0550800 PROTEIN"/>
    <property type="match status" value="1"/>
</dbReference>
<name>A0AB40C6X4_DIOCR</name>
<keyword evidence="2" id="KW-1185">Reference proteome</keyword>
<proteinExistence type="predicted"/>
<feature type="compositionally biased region" description="Low complexity" evidence="1">
    <location>
        <begin position="43"/>
        <end position="55"/>
    </location>
</feature>
<accession>A0AB40C6X4</accession>
<evidence type="ECO:0000313" key="3">
    <source>
        <dbReference type="RefSeq" id="XP_039135585.1"/>
    </source>
</evidence>
<sequence>MDSNTFSYLQQVMDELWFSQNILLGKTRTASSTPLPAHLPTNSSSESLPGNSSTSQSRKSHAVYKEKKKRPVLNIVIGKPLFQLQHPSTPTLSADSAQKIRRRRSIRREMRTYKSLSDLENYELQGFMDLGFVFHKEKLSSEMICVIPGLQRLVEEKSGSAERRETNEEQVKRPYLSEAWLISKPDSPLLNLRMLPNSLDRADMKKHLRFWAREVASLAQQES</sequence>
<organism evidence="2 3">
    <name type="scientific">Dioscorea cayennensis subsp. rotundata</name>
    <name type="common">White Guinea yam</name>
    <name type="synonym">Dioscorea rotundata</name>
    <dbReference type="NCBI Taxonomy" id="55577"/>
    <lineage>
        <taxon>Eukaryota</taxon>
        <taxon>Viridiplantae</taxon>
        <taxon>Streptophyta</taxon>
        <taxon>Embryophyta</taxon>
        <taxon>Tracheophyta</taxon>
        <taxon>Spermatophyta</taxon>
        <taxon>Magnoliopsida</taxon>
        <taxon>Liliopsida</taxon>
        <taxon>Dioscoreales</taxon>
        <taxon>Dioscoreaceae</taxon>
        <taxon>Dioscorea</taxon>
    </lineage>
</organism>
<evidence type="ECO:0000256" key="1">
    <source>
        <dbReference type="SAM" id="MobiDB-lite"/>
    </source>
</evidence>
<dbReference type="RefSeq" id="XP_039135585.1">
    <property type="nucleotide sequence ID" value="XM_039279651.1"/>
</dbReference>
<evidence type="ECO:0000313" key="2">
    <source>
        <dbReference type="Proteomes" id="UP001515500"/>
    </source>
</evidence>